<evidence type="ECO:0000313" key="1">
    <source>
        <dbReference type="EMBL" id="KAK3788867.1"/>
    </source>
</evidence>
<protein>
    <submittedName>
        <fullName evidence="1">Uncharacterized protein</fullName>
    </submittedName>
</protein>
<organism evidence="1 2">
    <name type="scientific">Elysia crispata</name>
    <name type="common">lettuce slug</name>
    <dbReference type="NCBI Taxonomy" id="231223"/>
    <lineage>
        <taxon>Eukaryota</taxon>
        <taxon>Metazoa</taxon>
        <taxon>Spiralia</taxon>
        <taxon>Lophotrochozoa</taxon>
        <taxon>Mollusca</taxon>
        <taxon>Gastropoda</taxon>
        <taxon>Heterobranchia</taxon>
        <taxon>Euthyneura</taxon>
        <taxon>Panpulmonata</taxon>
        <taxon>Sacoglossa</taxon>
        <taxon>Placobranchoidea</taxon>
        <taxon>Plakobranchidae</taxon>
        <taxon>Elysia</taxon>
    </lineage>
</organism>
<proteinExistence type="predicted"/>
<reference evidence="1" key="1">
    <citation type="journal article" date="2023" name="G3 (Bethesda)">
        <title>A reference genome for the long-term kleptoplast-retaining sea slug Elysia crispata morphotype clarki.</title>
        <authorList>
            <person name="Eastman K.E."/>
            <person name="Pendleton A.L."/>
            <person name="Shaikh M.A."/>
            <person name="Suttiyut T."/>
            <person name="Ogas R."/>
            <person name="Tomko P."/>
            <person name="Gavelis G."/>
            <person name="Widhalm J.R."/>
            <person name="Wisecaver J.H."/>
        </authorList>
    </citation>
    <scope>NUCLEOTIDE SEQUENCE</scope>
    <source>
        <strain evidence="1">ECLA1</strain>
    </source>
</reference>
<evidence type="ECO:0000313" key="2">
    <source>
        <dbReference type="Proteomes" id="UP001283361"/>
    </source>
</evidence>
<name>A0AAE1DZV7_9GAST</name>
<comment type="caution">
    <text evidence="1">The sequence shown here is derived from an EMBL/GenBank/DDBJ whole genome shotgun (WGS) entry which is preliminary data.</text>
</comment>
<gene>
    <name evidence="1" type="ORF">RRG08_012193</name>
</gene>
<dbReference type="AlphaFoldDB" id="A0AAE1DZV7"/>
<sequence length="141" mass="16008">MNPSFTSRQLAARNCRMRYFMTNECKGIFTQSGFSAAMNPSFTSRQLAARNCRMRHFRRNEILKVMYVRHAIGGSGMDGVTESLVSLIPVKHYSSVVDDSSRGIFTEVREILASKLMGKHEHYEDKTVETRAAARLRQGRG</sequence>
<accession>A0AAE1DZV7</accession>
<keyword evidence="2" id="KW-1185">Reference proteome</keyword>
<dbReference type="Proteomes" id="UP001283361">
    <property type="component" value="Unassembled WGS sequence"/>
</dbReference>
<dbReference type="EMBL" id="JAWDGP010001720">
    <property type="protein sequence ID" value="KAK3788867.1"/>
    <property type="molecule type" value="Genomic_DNA"/>
</dbReference>